<evidence type="ECO:0000256" key="1">
    <source>
        <dbReference type="SAM" id="MobiDB-lite"/>
    </source>
</evidence>
<feature type="compositionally biased region" description="Basic and acidic residues" evidence="1">
    <location>
        <begin position="584"/>
        <end position="598"/>
    </location>
</feature>
<dbReference type="Proteomes" id="UP000246099">
    <property type="component" value="Chromosome"/>
</dbReference>
<name>A0ABM6W9V6_9BACT</name>
<organism evidence="2 3">
    <name type="scientific">Chitinophaga alhagiae</name>
    <dbReference type="NCBI Taxonomy" id="2203219"/>
    <lineage>
        <taxon>Bacteria</taxon>
        <taxon>Pseudomonadati</taxon>
        <taxon>Bacteroidota</taxon>
        <taxon>Chitinophagia</taxon>
        <taxon>Chitinophagales</taxon>
        <taxon>Chitinophagaceae</taxon>
        <taxon>Chitinophaga</taxon>
    </lineage>
</organism>
<keyword evidence="3" id="KW-1185">Reference proteome</keyword>
<protein>
    <submittedName>
        <fullName evidence="2">Uncharacterized protein</fullName>
    </submittedName>
</protein>
<accession>A0ABM6W9V6</accession>
<reference evidence="2 3" key="1">
    <citation type="submission" date="2018-05" db="EMBL/GenBank/DDBJ databases">
        <title>Chitinophaga sp. nov., isolated from rhizosphere soil of Alhagi.</title>
        <authorList>
            <person name="Liu Y."/>
        </authorList>
    </citation>
    <scope>NUCLEOTIDE SEQUENCE [LARGE SCALE GENOMIC DNA]</scope>
    <source>
        <strain evidence="2 3">T22</strain>
    </source>
</reference>
<dbReference type="EMBL" id="CP029600">
    <property type="protein sequence ID" value="AWO00675.1"/>
    <property type="molecule type" value="Genomic_DNA"/>
</dbReference>
<evidence type="ECO:0000313" key="2">
    <source>
        <dbReference type="EMBL" id="AWO00675.1"/>
    </source>
</evidence>
<proteinExistence type="predicted"/>
<sequence length="609" mass="68188">MPASAQQPAKTGQLTIADIRLDYPSPNIPYYHFKAALQLPYPSIIEVEAAIDGKPLRATDLRKTDGLETPARPPIAARSPSGYSMAQDGSVYEQPQVIGWARWEPGKTYTVSLTVRLKKTAHASKDDVVLSAVKTLRAPAGPAVFSTQWKNYKALVVSETAGISRTNEPVKALLAFYPDEQHGLVKEIRVVAIDPVTHAATEVSSQVFDVQQHLQQDDRAPDKNGKPTRAVPLWLPTVTAQVAFPATVPARQSRVYLIYYNNAKAPAPGYDSDLQTTGKMPGLQVRNNTFSLTLHPKSGHLDEVKLNSLPQAPLFHHLETNGAIHWNPDVYIPPRPWTHTSDWSPPANMRSVTGPVITQSEMWGPMPQVPEVDASVRYEFFPGVPYFIASTSMRINKTVNCLALRNAEMVFKRELITHAAWYDVIRDTVITCDVQHMPDLTDLKMEADVPWIAFYNEHTRIGFAGIQLEYANAGLESDPRLLNPFFYITAGPWIYWARGLSHTYLSSNMQQVVPAMKGSMFSEKWAYLVYRTNEGGTPYAAVQAWQKRLTHPLRLQLVEEVDQRVSRTLEEVYMNNGKSGWEGRQNKKSHEAVKDSTHTIDTAPSEFFD</sequence>
<gene>
    <name evidence="2" type="ORF">DLD77_02665</name>
</gene>
<feature type="region of interest" description="Disordered" evidence="1">
    <location>
        <begin position="577"/>
        <end position="609"/>
    </location>
</feature>
<evidence type="ECO:0000313" key="3">
    <source>
        <dbReference type="Proteomes" id="UP000246099"/>
    </source>
</evidence>